<dbReference type="InterPro" id="IPR001314">
    <property type="entry name" value="Peptidase_S1A"/>
</dbReference>
<evidence type="ECO:0000313" key="4">
    <source>
        <dbReference type="Proteomes" id="UP000492821"/>
    </source>
</evidence>
<dbReference type="Proteomes" id="UP000492821">
    <property type="component" value="Unassembled WGS sequence"/>
</dbReference>
<dbReference type="InterPro" id="IPR009003">
    <property type="entry name" value="Peptidase_S1_PA"/>
</dbReference>
<dbReference type="SMART" id="SM00020">
    <property type="entry name" value="Tryp_SPc"/>
    <property type="match status" value="1"/>
</dbReference>
<dbReference type="InterPro" id="IPR051333">
    <property type="entry name" value="CLIP_Serine_Protease"/>
</dbReference>
<dbReference type="AlphaFoldDB" id="A0A7E4W8S8"/>
<dbReference type="WBParaSite" id="Pan_g8697.t1">
    <property type="protein sequence ID" value="Pan_g8697.t1"/>
    <property type="gene ID" value="Pan_g8697"/>
</dbReference>
<sequence>MLKNSFHVFCCLALLLCCEAGSRPKRIINGDQFYEISRMPWIVYVHSVFHDSGRQMVCGGSMIMENVVLTAAHCVHEKTLAGRVMVFAKGPLKNGARSEDIFEAIEVIVHPLYSHSQTSFAHDIALIILERPINLRCGAIVGKPQHFANRPDPQGSTSGTQTYPMRCFTVGWGLTEDFEPSMELLKVDLPSPFHANYLGEKILVIALNSTSRPCLGDSGGPLICTDSNSNPVVVGVNSAIAEFEYIGKRRSRREITDISDCITANAIIITDIQENLAFIKRNLYIRGLRTNFYQFGTC</sequence>
<dbReference type="PRINTS" id="PR00722">
    <property type="entry name" value="CHYMOTRYPSIN"/>
</dbReference>
<dbReference type="PROSITE" id="PS50240">
    <property type="entry name" value="TRYPSIN_DOM"/>
    <property type="match status" value="1"/>
</dbReference>
<proteinExistence type="predicted"/>
<feature type="domain" description="Peptidase S1" evidence="3">
    <location>
        <begin position="27"/>
        <end position="277"/>
    </location>
</feature>
<evidence type="ECO:0000256" key="1">
    <source>
        <dbReference type="ARBA" id="ARBA00023157"/>
    </source>
</evidence>
<dbReference type="InterPro" id="IPR043504">
    <property type="entry name" value="Peptidase_S1_PA_chymotrypsin"/>
</dbReference>
<evidence type="ECO:0000313" key="5">
    <source>
        <dbReference type="WBParaSite" id="Pan_g8697.t1"/>
    </source>
</evidence>
<feature type="chain" id="PRO_5028916797" evidence="2">
    <location>
        <begin position="21"/>
        <end position="298"/>
    </location>
</feature>
<keyword evidence="1" id="KW-1015">Disulfide bond</keyword>
<evidence type="ECO:0000259" key="3">
    <source>
        <dbReference type="PROSITE" id="PS50240"/>
    </source>
</evidence>
<accession>A0A7E4W8S8</accession>
<reference evidence="4" key="1">
    <citation type="journal article" date="2013" name="Genetics">
        <title>The draft genome and transcriptome of Panagrellus redivivus are shaped by the harsh demands of a free-living lifestyle.</title>
        <authorList>
            <person name="Srinivasan J."/>
            <person name="Dillman A.R."/>
            <person name="Macchietto M.G."/>
            <person name="Heikkinen L."/>
            <person name="Lakso M."/>
            <person name="Fracchia K.M."/>
            <person name="Antoshechkin I."/>
            <person name="Mortazavi A."/>
            <person name="Wong G."/>
            <person name="Sternberg P.W."/>
        </authorList>
    </citation>
    <scope>NUCLEOTIDE SEQUENCE [LARGE SCALE GENOMIC DNA]</scope>
    <source>
        <strain evidence="4">MT8872</strain>
    </source>
</reference>
<dbReference type="InterPro" id="IPR001254">
    <property type="entry name" value="Trypsin_dom"/>
</dbReference>
<keyword evidence="4" id="KW-1185">Reference proteome</keyword>
<dbReference type="PANTHER" id="PTHR24260">
    <property type="match status" value="1"/>
</dbReference>
<organism evidence="4 5">
    <name type="scientific">Panagrellus redivivus</name>
    <name type="common">Microworm</name>
    <dbReference type="NCBI Taxonomy" id="6233"/>
    <lineage>
        <taxon>Eukaryota</taxon>
        <taxon>Metazoa</taxon>
        <taxon>Ecdysozoa</taxon>
        <taxon>Nematoda</taxon>
        <taxon>Chromadorea</taxon>
        <taxon>Rhabditida</taxon>
        <taxon>Tylenchina</taxon>
        <taxon>Panagrolaimomorpha</taxon>
        <taxon>Panagrolaimoidea</taxon>
        <taxon>Panagrolaimidae</taxon>
        <taxon>Panagrellus</taxon>
    </lineage>
</organism>
<protein>
    <submittedName>
        <fullName evidence="5">Peptidase S1 domain-containing protein</fullName>
    </submittedName>
</protein>
<dbReference type="PROSITE" id="PS00134">
    <property type="entry name" value="TRYPSIN_HIS"/>
    <property type="match status" value="1"/>
</dbReference>
<dbReference type="SUPFAM" id="SSF50494">
    <property type="entry name" value="Trypsin-like serine proteases"/>
    <property type="match status" value="1"/>
</dbReference>
<reference evidence="5" key="2">
    <citation type="submission" date="2020-10" db="UniProtKB">
        <authorList>
            <consortium name="WormBaseParasite"/>
        </authorList>
    </citation>
    <scope>IDENTIFICATION</scope>
</reference>
<feature type="signal peptide" evidence="2">
    <location>
        <begin position="1"/>
        <end position="20"/>
    </location>
</feature>
<evidence type="ECO:0000256" key="2">
    <source>
        <dbReference type="SAM" id="SignalP"/>
    </source>
</evidence>
<dbReference type="InterPro" id="IPR018114">
    <property type="entry name" value="TRYPSIN_HIS"/>
</dbReference>
<dbReference type="Pfam" id="PF00089">
    <property type="entry name" value="Trypsin"/>
    <property type="match status" value="1"/>
</dbReference>
<dbReference type="PANTHER" id="PTHR24260:SF132">
    <property type="entry name" value="PEPTIDASE S1 DOMAIN-CONTAINING PROTEIN"/>
    <property type="match status" value="1"/>
</dbReference>
<dbReference type="GO" id="GO:0004252">
    <property type="term" value="F:serine-type endopeptidase activity"/>
    <property type="evidence" value="ECO:0007669"/>
    <property type="project" value="InterPro"/>
</dbReference>
<dbReference type="FunFam" id="2.40.10.10:FF:000068">
    <property type="entry name" value="transmembrane protease serine 2"/>
    <property type="match status" value="1"/>
</dbReference>
<dbReference type="GO" id="GO:0006508">
    <property type="term" value="P:proteolysis"/>
    <property type="evidence" value="ECO:0007669"/>
    <property type="project" value="InterPro"/>
</dbReference>
<name>A0A7E4W8S8_PANRE</name>
<keyword evidence="2" id="KW-0732">Signal</keyword>
<dbReference type="Gene3D" id="2.40.10.10">
    <property type="entry name" value="Trypsin-like serine proteases"/>
    <property type="match status" value="1"/>
</dbReference>